<dbReference type="GeneTree" id="ENSGT00390000011138"/>
<reference evidence="2" key="3">
    <citation type="submission" date="2025-09" db="UniProtKB">
        <authorList>
            <consortium name="Ensembl"/>
        </authorList>
    </citation>
    <scope>IDENTIFICATION</scope>
</reference>
<gene>
    <name evidence="2" type="primary">C2H16orf86</name>
</gene>
<reference evidence="2 3" key="1">
    <citation type="journal article" date="2011" name="Proc. Natl. Acad. Sci. U.S.A.">
        <title>Genetic diversity and population structure of the endangered marsupial Sarcophilus harrisii (Tasmanian devil).</title>
        <authorList>
            <person name="Miller W."/>
            <person name="Hayes V.M."/>
            <person name="Ratan A."/>
            <person name="Petersen D.C."/>
            <person name="Wittekindt N.E."/>
            <person name="Miller J."/>
            <person name="Walenz B."/>
            <person name="Knight J."/>
            <person name="Qi J."/>
            <person name="Zhao F."/>
            <person name="Wang Q."/>
            <person name="Bedoya-Reina O.C."/>
            <person name="Katiyar N."/>
            <person name="Tomsho L.P."/>
            <person name="Kasson L.M."/>
            <person name="Hardie R.A."/>
            <person name="Woodbridge P."/>
            <person name="Tindall E.A."/>
            <person name="Bertelsen M.F."/>
            <person name="Dixon D."/>
            <person name="Pyecroft S."/>
            <person name="Helgen K.M."/>
            <person name="Lesk A.M."/>
            <person name="Pringle T.H."/>
            <person name="Patterson N."/>
            <person name="Zhang Y."/>
            <person name="Kreiss A."/>
            <person name="Woods G.M."/>
            <person name="Jones M.E."/>
            <person name="Schuster S.C."/>
        </authorList>
    </citation>
    <scope>NUCLEOTIDE SEQUENCE [LARGE SCALE GENOMIC DNA]</scope>
</reference>
<feature type="compositionally biased region" description="Acidic residues" evidence="1">
    <location>
        <begin position="77"/>
        <end position="89"/>
    </location>
</feature>
<dbReference type="AlphaFoldDB" id="A0A7N4PFJ0"/>
<dbReference type="FunCoup" id="A0A7N4PFJ0">
    <property type="interactions" value="8"/>
</dbReference>
<dbReference type="Pfam" id="PF15762">
    <property type="entry name" value="DUF4691"/>
    <property type="match status" value="1"/>
</dbReference>
<evidence type="ECO:0000256" key="1">
    <source>
        <dbReference type="SAM" id="MobiDB-lite"/>
    </source>
</evidence>
<evidence type="ECO:0000313" key="2">
    <source>
        <dbReference type="Ensembl" id="ENSSHAP00000037705.1"/>
    </source>
</evidence>
<feature type="compositionally biased region" description="Basic and acidic residues" evidence="1">
    <location>
        <begin position="130"/>
        <end position="142"/>
    </location>
</feature>
<dbReference type="PANTHER" id="PTHR37867">
    <property type="entry name" value="CHROMOSOME 16 OPEN READING FRAME 86"/>
    <property type="match status" value="1"/>
</dbReference>
<name>A0A7N4PFJ0_SARHA</name>
<accession>A0A7N4PFJ0</accession>
<dbReference type="Proteomes" id="UP000007648">
    <property type="component" value="Unassembled WGS sequence"/>
</dbReference>
<protein>
    <submittedName>
        <fullName evidence="2">Uncharacterized protein</fullName>
    </submittedName>
</protein>
<dbReference type="InterPro" id="IPR031516">
    <property type="entry name" value="DUF4691"/>
</dbReference>
<organism evidence="2 3">
    <name type="scientific">Sarcophilus harrisii</name>
    <name type="common">Tasmanian devil</name>
    <name type="synonym">Sarcophilus laniarius</name>
    <dbReference type="NCBI Taxonomy" id="9305"/>
    <lineage>
        <taxon>Eukaryota</taxon>
        <taxon>Metazoa</taxon>
        <taxon>Chordata</taxon>
        <taxon>Craniata</taxon>
        <taxon>Vertebrata</taxon>
        <taxon>Euteleostomi</taxon>
        <taxon>Mammalia</taxon>
        <taxon>Metatheria</taxon>
        <taxon>Dasyuromorphia</taxon>
        <taxon>Dasyuridae</taxon>
        <taxon>Sarcophilus</taxon>
    </lineage>
</organism>
<dbReference type="PANTHER" id="PTHR37867:SF1">
    <property type="entry name" value="CHROMOSOME 16 OPEN READING FRAME 86"/>
    <property type="match status" value="1"/>
</dbReference>
<feature type="compositionally biased region" description="Basic residues" evidence="1">
    <location>
        <begin position="154"/>
        <end position="164"/>
    </location>
</feature>
<dbReference type="InParanoid" id="A0A7N4PFJ0"/>
<keyword evidence="3" id="KW-1185">Reference proteome</keyword>
<sequence>AQSRDQGSPSSKCFVPALSFSRYIIYVQGPAQKYIHVWAKLWLIKKTKLTPCSRPGATARTTVNKGEERQAGSGLEPEPEPELEEELAKDEEQLEPRGPRPPPLVPPLRASHGLKRKPAKVEAELLLQHADLRRPPLRREDSDGAQGEPSPPAKQHKKAKKRKSLGAPPPLAAAPAVPTPAETLGLERKAQRLRPLYQYINYSNPELNQAGDGEAEMEVELGLAPEQPPGGPEEAGVERPQASPLGAIPSVLAPFAEEGVEEPVPVLSFAPSSQLKAEVDKSTQVDIDKMLSVCAAHLVPPLSPQYK</sequence>
<feature type="region of interest" description="Disordered" evidence="1">
    <location>
        <begin position="53"/>
        <end position="186"/>
    </location>
</feature>
<reference evidence="2" key="2">
    <citation type="submission" date="2025-08" db="UniProtKB">
        <authorList>
            <consortium name="Ensembl"/>
        </authorList>
    </citation>
    <scope>IDENTIFICATION</scope>
</reference>
<dbReference type="Ensembl" id="ENSSHAT00000051141.1">
    <property type="protein sequence ID" value="ENSSHAP00000037705.1"/>
    <property type="gene ID" value="ENSSHAG00000030069.1"/>
</dbReference>
<evidence type="ECO:0000313" key="3">
    <source>
        <dbReference type="Proteomes" id="UP000007648"/>
    </source>
</evidence>
<proteinExistence type="predicted"/>